<evidence type="ECO:0000313" key="3">
    <source>
        <dbReference type="Proteomes" id="UP000271974"/>
    </source>
</evidence>
<sequence length="604" mass="64511">MHSSGDCMSEVRAVNCAVREVRRASETAAQPSSATAVATATSTIMALTGSPEMPSERRKSYHSYNSKSSSTKSSSNNTSSTNQSGGGGGNMSRLDRECLTFTQQLQQCSMGKNRSRPISRVLSPVSEPQSPEAIRSPSSSQPPPLPSHPPPPALTSSPAARLGPGADSTEGYCEIHTGLGVQIISSSRKTTTTAPVVSSENALSPPPPPLPPKGPGLSLNRTHAVLAPSNSAPGGTSSMQVKPERRVSATINIITNPHADMMSSVEEPVWQRNPTHPASSSSVSTTSSNNLQPSNGSYVKNYHNHSIHLTQQQAHQQQNQLCHNGSNNGNANHNNFLTACSSSSSSSGSHLDVWSHNHHHHHQHSPHQPHHSQQQQTHSSTGSSPSRIIMGQSSLSNKSPERRWKRNGIVTNPKAMHTSSTSNNNGNSYARSMSNSSNSSNSNSIPQQFHRFSGGTTPNTSATLISPTSPTSNGHARRASFSPTTSPTNGVGPQSPRRASDVNPKSSRPDGKAVDHIQGSCGKGTPLVGQPALYQLDYVQQPGVKPVRPNGLPIKKVNSPRNPILLIVTGYMTEDHVRWFEVFHYLYNEIATCIEKIKQHIASA</sequence>
<protein>
    <submittedName>
        <fullName evidence="2">Uncharacterized protein</fullName>
    </submittedName>
</protein>
<feature type="compositionally biased region" description="Low complexity" evidence="1">
    <location>
        <begin position="279"/>
        <end position="288"/>
    </location>
</feature>
<comment type="caution">
    <text evidence="2">The sequence shown here is derived from an EMBL/GenBank/DDBJ whole genome shotgun (WGS) entry which is preliminary data.</text>
</comment>
<feature type="compositionally biased region" description="Pro residues" evidence="1">
    <location>
        <begin position="140"/>
        <end position="153"/>
    </location>
</feature>
<feature type="region of interest" description="Disordered" evidence="1">
    <location>
        <begin position="191"/>
        <end position="216"/>
    </location>
</feature>
<dbReference type="STRING" id="188477.A0A3S1B7T6"/>
<dbReference type="Proteomes" id="UP000271974">
    <property type="component" value="Unassembled WGS sequence"/>
</dbReference>
<gene>
    <name evidence="2" type="ORF">EGW08_014173</name>
</gene>
<feature type="compositionally biased region" description="Low complexity" evidence="1">
    <location>
        <begin position="418"/>
        <end position="444"/>
    </location>
</feature>
<feature type="compositionally biased region" description="Low complexity" evidence="1">
    <location>
        <begin position="371"/>
        <end position="386"/>
    </location>
</feature>
<feature type="compositionally biased region" description="Polar residues" evidence="1">
    <location>
        <begin position="191"/>
        <end position="202"/>
    </location>
</feature>
<feature type="compositionally biased region" description="Low complexity" evidence="1">
    <location>
        <begin position="62"/>
        <end position="83"/>
    </location>
</feature>
<feature type="region of interest" description="Disordered" evidence="1">
    <location>
        <begin position="269"/>
        <end position="301"/>
    </location>
</feature>
<keyword evidence="3" id="KW-1185">Reference proteome</keyword>
<organism evidence="2 3">
    <name type="scientific">Elysia chlorotica</name>
    <name type="common">Eastern emerald elysia</name>
    <name type="synonym">Sea slug</name>
    <dbReference type="NCBI Taxonomy" id="188477"/>
    <lineage>
        <taxon>Eukaryota</taxon>
        <taxon>Metazoa</taxon>
        <taxon>Spiralia</taxon>
        <taxon>Lophotrochozoa</taxon>
        <taxon>Mollusca</taxon>
        <taxon>Gastropoda</taxon>
        <taxon>Heterobranchia</taxon>
        <taxon>Euthyneura</taxon>
        <taxon>Panpulmonata</taxon>
        <taxon>Sacoglossa</taxon>
        <taxon>Placobranchoidea</taxon>
        <taxon>Plakobranchidae</taxon>
        <taxon>Elysia</taxon>
    </lineage>
</organism>
<evidence type="ECO:0000256" key="1">
    <source>
        <dbReference type="SAM" id="MobiDB-lite"/>
    </source>
</evidence>
<proteinExistence type="predicted"/>
<feature type="compositionally biased region" description="Basic residues" evidence="1">
    <location>
        <begin position="356"/>
        <end position="370"/>
    </location>
</feature>
<feature type="compositionally biased region" description="Polar residues" evidence="1">
    <location>
        <begin position="481"/>
        <end position="492"/>
    </location>
</feature>
<name>A0A3S1B7T6_ELYCH</name>
<feature type="compositionally biased region" description="Pro residues" evidence="1">
    <location>
        <begin position="204"/>
        <end position="214"/>
    </location>
</feature>
<feature type="region of interest" description="Disordered" evidence="1">
    <location>
        <begin position="107"/>
        <end position="171"/>
    </location>
</feature>
<dbReference type="OrthoDB" id="427518at2759"/>
<accession>A0A3S1B7T6</accession>
<dbReference type="AlphaFoldDB" id="A0A3S1B7T6"/>
<reference evidence="2 3" key="1">
    <citation type="submission" date="2019-01" db="EMBL/GenBank/DDBJ databases">
        <title>A draft genome assembly of the solar-powered sea slug Elysia chlorotica.</title>
        <authorList>
            <person name="Cai H."/>
            <person name="Li Q."/>
            <person name="Fang X."/>
            <person name="Li J."/>
            <person name="Curtis N.E."/>
            <person name="Altenburger A."/>
            <person name="Shibata T."/>
            <person name="Feng M."/>
            <person name="Maeda T."/>
            <person name="Schwartz J.A."/>
            <person name="Shigenobu S."/>
            <person name="Lundholm N."/>
            <person name="Nishiyama T."/>
            <person name="Yang H."/>
            <person name="Hasebe M."/>
            <person name="Li S."/>
            <person name="Pierce S.K."/>
            <person name="Wang J."/>
        </authorList>
    </citation>
    <scope>NUCLEOTIDE SEQUENCE [LARGE SCALE GENOMIC DNA]</scope>
    <source>
        <strain evidence="2">EC2010</strain>
        <tissue evidence="2">Whole organism of an adult</tissue>
    </source>
</reference>
<dbReference type="EMBL" id="RQTK01000535">
    <property type="protein sequence ID" value="RUS78061.1"/>
    <property type="molecule type" value="Genomic_DNA"/>
</dbReference>
<feature type="compositionally biased region" description="Polar residues" evidence="1">
    <location>
        <begin position="289"/>
        <end position="298"/>
    </location>
</feature>
<feature type="region of interest" description="Disordered" evidence="1">
    <location>
        <begin position="47"/>
        <end position="93"/>
    </location>
</feature>
<feature type="region of interest" description="Disordered" evidence="1">
    <location>
        <begin position="347"/>
        <end position="522"/>
    </location>
</feature>
<evidence type="ECO:0000313" key="2">
    <source>
        <dbReference type="EMBL" id="RUS78061.1"/>
    </source>
</evidence>
<feature type="compositionally biased region" description="Polar residues" evidence="1">
    <location>
        <begin position="454"/>
        <end position="474"/>
    </location>
</feature>